<accession>A0A9D9N4H1</accession>
<comment type="caution">
    <text evidence="2">The sequence shown here is derived from an EMBL/GenBank/DDBJ whole genome shotgun (WGS) entry which is preliminary data.</text>
</comment>
<evidence type="ECO:0008006" key="4">
    <source>
        <dbReference type="Google" id="ProtNLM"/>
    </source>
</evidence>
<feature type="signal peptide" evidence="1">
    <location>
        <begin position="1"/>
        <end position="22"/>
    </location>
</feature>
<protein>
    <recommendedName>
        <fullName evidence="4">Outer membrane protein beta-barrel domain-containing protein</fullName>
    </recommendedName>
</protein>
<evidence type="ECO:0000313" key="2">
    <source>
        <dbReference type="EMBL" id="MBO8459964.1"/>
    </source>
</evidence>
<keyword evidence="1" id="KW-0732">Signal</keyword>
<sequence>MKPQKLFVALMLATFGVFSLSAQENLPDPRESKWGQIRMAGMYNTLSGYSIAGQINLEYEQLLAIPKVPVSFGVQSHIYMGYDVEKTKQNVNTFNSSVNMVGLGFYAAAYPLNMKGHRLSVGGGYAFGGLIQLSSQPGQYYMDHGYLVRLAYDYNFGDGFTLGALIQYTDYCHVGTTPDLLSVGISLGFQF</sequence>
<dbReference type="EMBL" id="JADIMG010000065">
    <property type="protein sequence ID" value="MBO8459964.1"/>
    <property type="molecule type" value="Genomic_DNA"/>
</dbReference>
<reference evidence="2" key="1">
    <citation type="submission" date="2020-10" db="EMBL/GenBank/DDBJ databases">
        <authorList>
            <person name="Gilroy R."/>
        </authorList>
    </citation>
    <scope>NUCLEOTIDE SEQUENCE</scope>
    <source>
        <strain evidence="2">G3-3990</strain>
    </source>
</reference>
<organism evidence="2 3">
    <name type="scientific">Candidatus Gallipaludibacter merdavium</name>
    <dbReference type="NCBI Taxonomy" id="2840839"/>
    <lineage>
        <taxon>Bacteria</taxon>
        <taxon>Pseudomonadati</taxon>
        <taxon>Bacteroidota</taxon>
        <taxon>Bacteroidia</taxon>
        <taxon>Bacteroidales</taxon>
        <taxon>Candidatus Gallipaludibacter</taxon>
    </lineage>
</organism>
<dbReference type="AlphaFoldDB" id="A0A9D9N4H1"/>
<gene>
    <name evidence="2" type="ORF">IAA73_06515</name>
</gene>
<dbReference type="Proteomes" id="UP000823641">
    <property type="component" value="Unassembled WGS sequence"/>
</dbReference>
<evidence type="ECO:0000313" key="3">
    <source>
        <dbReference type="Proteomes" id="UP000823641"/>
    </source>
</evidence>
<name>A0A9D9N4H1_9BACT</name>
<proteinExistence type="predicted"/>
<feature type="chain" id="PRO_5038650786" description="Outer membrane protein beta-barrel domain-containing protein" evidence="1">
    <location>
        <begin position="23"/>
        <end position="191"/>
    </location>
</feature>
<evidence type="ECO:0000256" key="1">
    <source>
        <dbReference type="SAM" id="SignalP"/>
    </source>
</evidence>
<reference evidence="2" key="2">
    <citation type="journal article" date="2021" name="PeerJ">
        <title>Extensive microbial diversity within the chicken gut microbiome revealed by metagenomics and culture.</title>
        <authorList>
            <person name="Gilroy R."/>
            <person name="Ravi A."/>
            <person name="Getino M."/>
            <person name="Pursley I."/>
            <person name="Horton D.L."/>
            <person name="Alikhan N.F."/>
            <person name="Baker D."/>
            <person name="Gharbi K."/>
            <person name="Hall N."/>
            <person name="Watson M."/>
            <person name="Adriaenssens E.M."/>
            <person name="Foster-Nyarko E."/>
            <person name="Jarju S."/>
            <person name="Secka A."/>
            <person name="Antonio M."/>
            <person name="Oren A."/>
            <person name="Chaudhuri R.R."/>
            <person name="La Ragione R."/>
            <person name="Hildebrand F."/>
            <person name="Pallen M.J."/>
        </authorList>
    </citation>
    <scope>NUCLEOTIDE SEQUENCE</scope>
    <source>
        <strain evidence="2">G3-3990</strain>
    </source>
</reference>